<proteinExistence type="inferred from homology"/>
<dbReference type="AlphaFoldDB" id="A0A2M8KCL8"/>
<dbReference type="InterPro" id="IPR008925">
    <property type="entry name" value="aa_tRNA-synth_I_cd-bd_sf"/>
</dbReference>
<keyword evidence="5 7" id="KW-0648">Protein biosynthesis</keyword>
<dbReference type="InterPro" id="IPR033910">
    <property type="entry name" value="GluRS_core"/>
</dbReference>
<dbReference type="InterPro" id="IPR014729">
    <property type="entry name" value="Rossmann-like_a/b/a_fold"/>
</dbReference>
<keyword evidence="2 7" id="KW-0436">Ligase</keyword>
<reference evidence="11" key="1">
    <citation type="submission" date="2017-09" db="EMBL/GenBank/DDBJ databases">
        <title>Depth-based differentiation of microbial function through sediment-hosted aquifers and enrichment of novel symbionts in the deep terrestrial subsurface.</title>
        <authorList>
            <person name="Probst A.J."/>
            <person name="Ladd B."/>
            <person name="Jarett J.K."/>
            <person name="Geller-Mcgrath D.E."/>
            <person name="Sieber C.M.K."/>
            <person name="Emerson J.B."/>
            <person name="Anantharaman K."/>
            <person name="Thomas B.C."/>
            <person name="Malmstrom R."/>
            <person name="Stieglmeier M."/>
            <person name="Klingl A."/>
            <person name="Woyke T."/>
            <person name="Ryan C.M."/>
            <person name="Banfield J.F."/>
        </authorList>
    </citation>
    <scope>NUCLEOTIDE SEQUENCE [LARGE SCALE GENOMIC DNA]</scope>
</reference>
<keyword evidence="3 7" id="KW-0547">Nucleotide-binding</keyword>
<accession>A0A2M8KCL8</accession>
<dbReference type="EC" id="6.1.1.17" evidence="7"/>
<keyword evidence="6 7" id="KW-0030">Aminoacyl-tRNA synthetase</keyword>
<feature type="domain" description="Glutamyl/glutaminyl-tRNA synthetase class Ib catalytic" evidence="8">
    <location>
        <begin position="109"/>
        <end position="286"/>
    </location>
</feature>
<dbReference type="Pfam" id="PF19269">
    <property type="entry name" value="Anticodon_2"/>
    <property type="match status" value="1"/>
</dbReference>
<dbReference type="InterPro" id="IPR020058">
    <property type="entry name" value="Glu/Gln-tRNA-synth_Ib_cat-dom"/>
</dbReference>
<evidence type="ECO:0000256" key="3">
    <source>
        <dbReference type="ARBA" id="ARBA00022741"/>
    </source>
</evidence>
<gene>
    <name evidence="7 10" type="primary">gltX</name>
    <name evidence="10" type="ORF">COU82_00740</name>
</gene>
<dbReference type="Gene3D" id="1.10.10.350">
    <property type="match status" value="1"/>
</dbReference>
<keyword evidence="7" id="KW-0963">Cytoplasm</keyword>
<dbReference type="Gene3D" id="3.90.800.10">
    <property type="entry name" value="Glutamyl-tRNA Synthetase, Domain 3"/>
    <property type="match status" value="1"/>
</dbReference>
<organism evidence="10 11">
    <name type="scientific">Candidatus Portnoybacteria bacterium CG10_big_fil_rev_8_21_14_0_10_38_18</name>
    <dbReference type="NCBI Taxonomy" id="1974813"/>
    <lineage>
        <taxon>Bacteria</taxon>
        <taxon>Candidatus Portnoyibacteriota</taxon>
    </lineage>
</organism>
<dbReference type="InterPro" id="IPR049940">
    <property type="entry name" value="GluQ/Sye"/>
</dbReference>
<dbReference type="NCBIfam" id="TIGR00464">
    <property type="entry name" value="gltX_bact"/>
    <property type="match status" value="1"/>
</dbReference>
<feature type="short sequence motif" description="'KMSKS' region" evidence="7">
    <location>
        <begin position="208"/>
        <end position="212"/>
    </location>
</feature>
<dbReference type="PRINTS" id="PR00987">
    <property type="entry name" value="TRNASYNTHGLU"/>
</dbReference>
<evidence type="ECO:0000256" key="2">
    <source>
        <dbReference type="ARBA" id="ARBA00022598"/>
    </source>
</evidence>
<name>A0A2M8KCL8_9BACT</name>
<protein>
    <recommendedName>
        <fullName evidence="7">Glutamate--tRNA ligase</fullName>
        <ecNumber evidence="7">6.1.1.17</ecNumber>
    </recommendedName>
    <alternativeName>
        <fullName evidence="7">Glutamyl-tRNA synthetase</fullName>
        <shortName evidence="7">GluRS</shortName>
    </alternativeName>
</protein>
<evidence type="ECO:0000256" key="7">
    <source>
        <dbReference type="HAMAP-Rule" id="MF_00022"/>
    </source>
</evidence>
<evidence type="ECO:0000256" key="5">
    <source>
        <dbReference type="ARBA" id="ARBA00022917"/>
    </source>
</evidence>
<keyword evidence="4 7" id="KW-0067">ATP-binding</keyword>
<feature type="binding site" evidence="7">
    <location>
        <position position="211"/>
    </location>
    <ligand>
        <name>ATP</name>
        <dbReference type="ChEBI" id="CHEBI:30616"/>
    </ligand>
</feature>
<dbReference type="PANTHER" id="PTHR43311:SF2">
    <property type="entry name" value="GLUTAMATE--TRNA LIGASE, MITOCHONDRIAL-RELATED"/>
    <property type="match status" value="1"/>
</dbReference>
<dbReference type="Gene3D" id="1.10.1160.10">
    <property type="entry name" value="Glutamyl-trna Synthetase, Domain 2"/>
    <property type="match status" value="1"/>
</dbReference>
<dbReference type="GO" id="GO:0005524">
    <property type="term" value="F:ATP binding"/>
    <property type="evidence" value="ECO:0007669"/>
    <property type="project" value="UniProtKB-UniRule"/>
</dbReference>
<dbReference type="InterPro" id="IPR020751">
    <property type="entry name" value="aa-tRNA-synth_I_codon-bd_sub2"/>
</dbReference>
<dbReference type="Proteomes" id="UP000231648">
    <property type="component" value="Unassembled WGS sequence"/>
</dbReference>
<dbReference type="HAMAP" id="MF_00022">
    <property type="entry name" value="Glu_tRNA_synth_type1"/>
    <property type="match status" value="1"/>
</dbReference>
<evidence type="ECO:0000256" key="1">
    <source>
        <dbReference type="ARBA" id="ARBA00007894"/>
    </source>
</evidence>
<dbReference type="GO" id="GO:0006424">
    <property type="term" value="P:glutamyl-tRNA aminoacylation"/>
    <property type="evidence" value="ECO:0007669"/>
    <property type="project" value="UniProtKB-UniRule"/>
</dbReference>
<dbReference type="Gene3D" id="3.40.50.620">
    <property type="entry name" value="HUPs"/>
    <property type="match status" value="2"/>
</dbReference>
<sequence length="478" mass="55566">MQLSQRIDMTKDNKIRVRFAPSPTGVLHIGSARTTLFNYLFAKKNKGSFILRIEDTDKERSKKEFEKDIMENLEWLGLKWDELYKQSQRIKIYEKYLKKLLDSGKAYKKEIIWFKNPNKKVLFDDLIRGRVEVDSSLLGDFSLAKDLKTPLYNFAAVVDDYEMKISQVIRGEDHISNTPKQILIYEALGWKPPQFAHLPLILGPDRSKLSKRHGAVSISEYREQGYLPEALINFMALLGWSPQGGSASGGNPRDEEILSMDQLIQKFSLDKIQKGGAIFNIEKLDWFNGYYIRKIPLDKLIELCIPFLIECGLIKPNFKMEQEPPAYGGYFLKQKYTIAKTKKEISVDKLKKIIALEQKRMKKLSEVGELTEFFFKEPIYKADLLKWKNMTKKEIIKSLDKSYSMLGTFKDREFGREKIKEILMPEAEKFNKDKGYLFWPLRVALSGRDKSPSPFEIGEILGKEKVLKRIKQAQKLLK</sequence>
<comment type="caution">
    <text evidence="7">Lacks conserved residue(s) required for the propagation of feature annotation.</text>
</comment>
<evidence type="ECO:0000259" key="9">
    <source>
        <dbReference type="Pfam" id="PF19269"/>
    </source>
</evidence>
<evidence type="ECO:0000259" key="8">
    <source>
        <dbReference type="Pfam" id="PF00749"/>
    </source>
</evidence>
<evidence type="ECO:0000313" key="11">
    <source>
        <dbReference type="Proteomes" id="UP000231648"/>
    </source>
</evidence>
<dbReference type="InterPro" id="IPR045462">
    <property type="entry name" value="aa-tRNA-synth_I_cd-bd"/>
</dbReference>
<dbReference type="InterPro" id="IPR000924">
    <property type="entry name" value="Glu/Gln-tRNA-synth"/>
</dbReference>
<dbReference type="GO" id="GO:0004818">
    <property type="term" value="F:glutamate-tRNA ligase activity"/>
    <property type="evidence" value="ECO:0007669"/>
    <property type="project" value="UniProtKB-UniRule"/>
</dbReference>
<dbReference type="EMBL" id="PFDX01000009">
    <property type="protein sequence ID" value="PJE57671.1"/>
    <property type="molecule type" value="Genomic_DNA"/>
</dbReference>
<feature type="short sequence motif" description="'HIGH' region" evidence="7">
    <location>
        <begin position="21"/>
        <end position="31"/>
    </location>
</feature>
<evidence type="ECO:0000256" key="6">
    <source>
        <dbReference type="ARBA" id="ARBA00023146"/>
    </source>
</evidence>
<dbReference type="SUPFAM" id="SSF48163">
    <property type="entry name" value="An anticodon-binding domain of class I aminoacyl-tRNA synthetases"/>
    <property type="match status" value="1"/>
</dbReference>
<comment type="subunit">
    <text evidence="7">Monomer.</text>
</comment>
<dbReference type="GO" id="GO:0005829">
    <property type="term" value="C:cytosol"/>
    <property type="evidence" value="ECO:0007669"/>
    <property type="project" value="TreeGrafter"/>
</dbReference>
<comment type="caution">
    <text evidence="10">The sequence shown here is derived from an EMBL/GenBank/DDBJ whole genome shotgun (WGS) entry which is preliminary data.</text>
</comment>
<dbReference type="Pfam" id="PF00749">
    <property type="entry name" value="tRNA-synt_1c"/>
    <property type="match status" value="1"/>
</dbReference>
<comment type="subcellular location">
    <subcellularLocation>
        <location evidence="7">Cytoplasm</location>
    </subcellularLocation>
</comment>
<evidence type="ECO:0000313" key="10">
    <source>
        <dbReference type="EMBL" id="PJE57671.1"/>
    </source>
</evidence>
<dbReference type="PANTHER" id="PTHR43311">
    <property type="entry name" value="GLUTAMATE--TRNA LIGASE"/>
    <property type="match status" value="1"/>
</dbReference>
<evidence type="ECO:0000256" key="4">
    <source>
        <dbReference type="ARBA" id="ARBA00022840"/>
    </source>
</evidence>
<dbReference type="GO" id="GO:0008270">
    <property type="term" value="F:zinc ion binding"/>
    <property type="evidence" value="ECO:0007669"/>
    <property type="project" value="InterPro"/>
</dbReference>
<dbReference type="InterPro" id="IPR020061">
    <property type="entry name" value="Glu_tRNA_lig_a-bdl"/>
</dbReference>
<dbReference type="InterPro" id="IPR004527">
    <property type="entry name" value="Glu-tRNA-ligase_bac/mito"/>
</dbReference>
<comment type="catalytic activity">
    <reaction evidence="7">
        <text>tRNA(Glu) + L-glutamate + ATP = L-glutamyl-tRNA(Glu) + AMP + diphosphate</text>
        <dbReference type="Rhea" id="RHEA:23540"/>
        <dbReference type="Rhea" id="RHEA-COMP:9663"/>
        <dbReference type="Rhea" id="RHEA-COMP:9680"/>
        <dbReference type="ChEBI" id="CHEBI:29985"/>
        <dbReference type="ChEBI" id="CHEBI:30616"/>
        <dbReference type="ChEBI" id="CHEBI:33019"/>
        <dbReference type="ChEBI" id="CHEBI:78442"/>
        <dbReference type="ChEBI" id="CHEBI:78520"/>
        <dbReference type="ChEBI" id="CHEBI:456215"/>
        <dbReference type="EC" id="6.1.1.17"/>
    </reaction>
</comment>
<dbReference type="CDD" id="cd00808">
    <property type="entry name" value="GluRS_core"/>
    <property type="match status" value="1"/>
</dbReference>
<comment type="similarity">
    <text evidence="1 7">Belongs to the class-I aminoacyl-tRNA synthetase family. Glutamate--tRNA ligase type 1 subfamily.</text>
</comment>
<dbReference type="GO" id="GO:0000049">
    <property type="term" value="F:tRNA binding"/>
    <property type="evidence" value="ECO:0007669"/>
    <property type="project" value="InterPro"/>
</dbReference>
<dbReference type="SUPFAM" id="SSF52374">
    <property type="entry name" value="Nucleotidylyl transferase"/>
    <property type="match status" value="1"/>
</dbReference>
<feature type="domain" description="Aminoacyl-tRNA synthetase class I anticodon-binding" evidence="9">
    <location>
        <begin position="343"/>
        <end position="473"/>
    </location>
</feature>
<comment type="function">
    <text evidence="7">Catalyzes the attachment of glutamate to tRNA(Glu) in a two-step reaction: glutamate is first activated by ATP to form Glu-AMP and then transferred to the acceptor end of tRNA(Glu).</text>
</comment>